<dbReference type="AlphaFoldDB" id="A0A1G7KG80"/>
<feature type="transmembrane region" description="Helical" evidence="2">
    <location>
        <begin position="21"/>
        <end position="41"/>
    </location>
</feature>
<reference evidence="3 4" key="1">
    <citation type="submission" date="2016-10" db="EMBL/GenBank/DDBJ databases">
        <authorList>
            <person name="de Groot N.N."/>
        </authorList>
    </citation>
    <scope>NUCLEOTIDE SEQUENCE [LARGE SCALE GENOMIC DNA]</scope>
    <source>
        <strain evidence="3 4">GAS232</strain>
    </source>
</reference>
<dbReference type="EMBL" id="LT629690">
    <property type="protein sequence ID" value="SDF36030.1"/>
    <property type="molecule type" value="Genomic_DNA"/>
</dbReference>
<feature type="region of interest" description="Disordered" evidence="1">
    <location>
        <begin position="168"/>
        <end position="200"/>
    </location>
</feature>
<feature type="compositionally biased region" description="Pro residues" evidence="1">
    <location>
        <begin position="186"/>
        <end position="199"/>
    </location>
</feature>
<proteinExistence type="predicted"/>
<dbReference type="OrthoDB" id="9795355at2"/>
<keyword evidence="2" id="KW-0812">Transmembrane</keyword>
<organism evidence="3 4">
    <name type="scientific">Terriglobus roseus</name>
    <dbReference type="NCBI Taxonomy" id="392734"/>
    <lineage>
        <taxon>Bacteria</taxon>
        <taxon>Pseudomonadati</taxon>
        <taxon>Acidobacteriota</taxon>
        <taxon>Terriglobia</taxon>
        <taxon>Terriglobales</taxon>
        <taxon>Acidobacteriaceae</taxon>
        <taxon>Terriglobus</taxon>
    </lineage>
</organism>
<keyword evidence="2" id="KW-0472">Membrane</keyword>
<protein>
    <submittedName>
        <fullName evidence="3">Uncharacterized protein</fullName>
    </submittedName>
</protein>
<keyword evidence="2" id="KW-1133">Transmembrane helix</keyword>
<gene>
    <name evidence="3" type="ORF">SAMN05444167_2169</name>
</gene>
<evidence type="ECO:0000256" key="1">
    <source>
        <dbReference type="SAM" id="MobiDB-lite"/>
    </source>
</evidence>
<sequence>MSSSNNGERRRKKRFSLASSGLLTALILAVVLGILGIVWVAHLHGRLHKLSTVEVPPDSAVLPRPGGQDVIEVHRISPASGVTPQFVGLSVMPGVGMGILQLSLDLPGRDPQDLLLGTPIPSIAPLLMPNTGAPKASLKYSPISLKVFPQTGPSEGGEILATQAAQDAHNDMTPGGTGATADFSPEPTPGPSGIAPPPSGIQTKVSTTISDRGYDLSITAKNVSDDPKSVVLSWTPQFAIPAKGLGSLRITPPETAENAEKAVEIPINTPNFHRTWQGLKYSYLSSGPELRLHNVADGYVLRLMALTPSIRNFRVDVPQDANSVAITFSTEGPDGAKTVVGPGETLQWRLRIQVAPNNSYSPAGN</sequence>
<evidence type="ECO:0000313" key="4">
    <source>
        <dbReference type="Proteomes" id="UP000182427"/>
    </source>
</evidence>
<evidence type="ECO:0000256" key="2">
    <source>
        <dbReference type="SAM" id="Phobius"/>
    </source>
</evidence>
<keyword evidence="4" id="KW-1185">Reference proteome</keyword>
<accession>A0A1G7KG80</accession>
<name>A0A1G7KG80_9BACT</name>
<dbReference type="RefSeq" id="WP_156785085.1">
    <property type="nucleotide sequence ID" value="NZ_LT629690.1"/>
</dbReference>
<evidence type="ECO:0000313" key="3">
    <source>
        <dbReference type="EMBL" id="SDF36030.1"/>
    </source>
</evidence>
<dbReference type="Proteomes" id="UP000182427">
    <property type="component" value="Chromosome I"/>
</dbReference>